<keyword evidence="1" id="KW-0812">Transmembrane</keyword>
<comment type="caution">
    <text evidence="2">The sequence shown here is derived from an EMBL/GenBank/DDBJ whole genome shotgun (WGS) entry which is preliminary data.</text>
</comment>
<dbReference type="EMBL" id="JBHUHY010000011">
    <property type="protein sequence ID" value="MFD2187298.1"/>
    <property type="molecule type" value="Genomic_DNA"/>
</dbReference>
<keyword evidence="1" id="KW-1133">Transmembrane helix</keyword>
<keyword evidence="1" id="KW-0472">Membrane</keyword>
<evidence type="ECO:0000256" key="1">
    <source>
        <dbReference type="SAM" id="Phobius"/>
    </source>
</evidence>
<feature type="transmembrane region" description="Helical" evidence="1">
    <location>
        <begin position="80"/>
        <end position="99"/>
    </location>
</feature>
<feature type="transmembrane region" description="Helical" evidence="1">
    <location>
        <begin position="105"/>
        <end position="124"/>
    </location>
</feature>
<accession>A0ABW5AWD4</accession>
<protein>
    <submittedName>
        <fullName evidence="2">Uncharacterized protein</fullName>
    </submittedName>
</protein>
<reference evidence="3" key="1">
    <citation type="journal article" date="2019" name="Int. J. Syst. Evol. Microbiol.">
        <title>The Global Catalogue of Microorganisms (GCM) 10K type strain sequencing project: providing services to taxonomists for standard genome sequencing and annotation.</title>
        <authorList>
            <consortium name="The Broad Institute Genomics Platform"/>
            <consortium name="The Broad Institute Genome Sequencing Center for Infectious Disease"/>
            <person name="Wu L."/>
            <person name="Ma J."/>
        </authorList>
    </citation>
    <scope>NUCLEOTIDE SEQUENCE [LARGE SCALE GENOMIC DNA]</scope>
    <source>
        <strain evidence="3">DT92</strain>
    </source>
</reference>
<evidence type="ECO:0000313" key="3">
    <source>
        <dbReference type="Proteomes" id="UP001597344"/>
    </source>
</evidence>
<feature type="transmembrane region" description="Helical" evidence="1">
    <location>
        <begin position="12"/>
        <end position="30"/>
    </location>
</feature>
<sequence length="174" mass="19998">MMIQKILKNKISFVILITSLVGLHILWEYFHGGVTTHYVLAREDLPGISNWWGLLTIPLLSWLLISLINKKINDRDPSRIAKGFLASLFFGILMSVFWEFGLENILQYAIWAPVLIALFTRVHLPEIFLGFVLGMTFTFGGVLPIGFGLFLMTMSFLTWIIFRKAIPMIFQKVF</sequence>
<proteinExistence type="predicted"/>
<dbReference type="RefSeq" id="WP_378320291.1">
    <property type="nucleotide sequence ID" value="NZ_JBHUHY010000011.1"/>
</dbReference>
<evidence type="ECO:0000313" key="2">
    <source>
        <dbReference type="EMBL" id="MFD2187298.1"/>
    </source>
</evidence>
<keyword evidence="3" id="KW-1185">Reference proteome</keyword>
<gene>
    <name evidence="2" type="ORF">ACFSJT_10905</name>
</gene>
<feature type="transmembrane region" description="Helical" evidence="1">
    <location>
        <begin position="131"/>
        <end position="162"/>
    </location>
</feature>
<feature type="transmembrane region" description="Helical" evidence="1">
    <location>
        <begin position="50"/>
        <end position="68"/>
    </location>
</feature>
<organism evidence="2 3">
    <name type="scientific">Aquimarina celericrescens</name>
    <dbReference type="NCBI Taxonomy" id="1964542"/>
    <lineage>
        <taxon>Bacteria</taxon>
        <taxon>Pseudomonadati</taxon>
        <taxon>Bacteroidota</taxon>
        <taxon>Flavobacteriia</taxon>
        <taxon>Flavobacteriales</taxon>
        <taxon>Flavobacteriaceae</taxon>
        <taxon>Aquimarina</taxon>
    </lineage>
</organism>
<dbReference type="Proteomes" id="UP001597344">
    <property type="component" value="Unassembled WGS sequence"/>
</dbReference>
<name>A0ABW5AWD4_9FLAO</name>